<dbReference type="Pfam" id="PF16874">
    <property type="entry name" value="Glyco_hydro_36C"/>
    <property type="match status" value="1"/>
</dbReference>
<proteinExistence type="predicted"/>
<name>A0A087AN13_9BIFI</name>
<dbReference type="InterPro" id="IPR017853">
    <property type="entry name" value="GH"/>
</dbReference>
<evidence type="ECO:0000313" key="9">
    <source>
        <dbReference type="Proteomes" id="UP000029046"/>
    </source>
</evidence>
<evidence type="ECO:0000256" key="3">
    <source>
        <dbReference type="ARBA" id="ARBA00022801"/>
    </source>
</evidence>
<dbReference type="Gene3D" id="2.60.40.1180">
    <property type="entry name" value="Golgi alpha-mannosidase II"/>
    <property type="match status" value="1"/>
</dbReference>
<evidence type="ECO:0000256" key="5">
    <source>
        <dbReference type="SAM" id="MobiDB-lite"/>
    </source>
</evidence>
<protein>
    <recommendedName>
        <fullName evidence="2">alpha-galactosidase</fullName>
        <ecNumber evidence="2">3.2.1.22</ecNumber>
    </recommendedName>
</protein>
<feature type="domain" description="Glycosyl hydrolase family 36 C-terminal" evidence="6">
    <location>
        <begin position="608"/>
        <end position="701"/>
    </location>
</feature>
<dbReference type="Pfam" id="PF02065">
    <property type="entry name" value="Melibiase"/>
    <property type="match status" value="1"/>
</dbReference>
<dbReference type="RefSeq" id="WP_033507760.1">
    <property type="nucleotide sequence ID" value="NZ_JGYX01000006.1"/>
</dbReference>
<gene>
    <name evidence="8" type="ORF">BIGA_1667</name>
</gene>
<comment type="catalytic activity">
    <reaction evidence="1">
        <text>Hydrolysis of terminal, non-reducing alpha-D-galactose residues in alpha-D-galactosides, including galactose oligosaccharides, galactomannans and galactolipids.</text>
        <dbReference type="EC" id="3.2.1.22"/>
    </reaction>
</comment>
<reference evidence="8 9" key="1">
    <citation type="submission" date="2014-03" db="EMBL/GenBank/DDBJ databases">
        <title>Genomics of Bifidobacteria.</title>
        <authorList>
            <person name="Ventura M."/>
            <person name="Milani C."/>
            <person name="Lugli G.A."/>
        </authorList>
    </citation>
    <scope>NUCLEOTIDE SEQUENCE [LARGE SCALE GENOMIC DNA]</scope>
    <source>
        <strain evidence="8 9">LMG 11586</strain>
    </source>
</reference>
<dbReference type="CDD" id="cd14791">
    <property type="entry name" value="GH36"/>
    <property type="match status" value="1"/>
</dbReference>
<dbReference type="Gene3D" id="3.20.20.70">
    <property type="entry name" value="Aldolase class I"/>
    <property type="match status" value="1"/>
</dbReference>
<dbReference type="AlphaFoldDB" id="A0A087AN13"/>
<feature type="domain" description="Glycosyl hydrolase family 36 N-terminal" evidence="7">
    <location>
        <begin position="49"/>
        <end position="251"/>
    </location>
</feature>
<dbReference type="InterPro" id="IPR002252">
    <property type="entry name" value="Glyco_hydro_36"/>
</dbReference>
<dbReference type="Gene3D" id="2.70.98.60">
    <property type="entry name" value="alpha-galactosidase from lactobacil brevis"/>
    <property type="match status" value="1"/>
</dbReference>
<dbReference type="EMBL" id="JGYX01000006">
    <property type="protein sequence ID" value="KFI60163.1"/>
    <property type="molecule type" value="Genomic_DNA"/>
</dbReference>
<dbReference type="InterPro" id="IPR031704">
    <property type="entry name" value="Glyco_hydro_36_N"/>
</dbReference>
<dbReference type="InterPro" id="IPR050985">
    <property type="entry name" value="Alpha-glycosidase_related"/>
</dbReference>
<evidence type="ECO:0000256" key="4">
    <source>
        <dbReference type="ARBA" id="ARBA00023295"/>
    </source>
</evidence>
<dbReference type="PRINTS" id="PR00743">
    <property type="entry name" value="GLHYDRLASE36"/>
</dbReference>
<evidence type="ECO:0000256" key="1">
    <source>
        <dbReference type="ARBA" id="ARBA00001255"/>
    </source>
</evidence>
<dbReference type="InterPro" id="IPR038417">
    <property type="entry name" value="Alpga-gal_N_sf"/>
</dbReference>
<evidence type="ECO:0000313" key="8">
    <source>
        <dbReference type="EMBL" id="KFI60163.1"/>
    </source>
</evidence>
<feature type="compositionally biased region" description="Basic and acidic residues" evidence="5">
    <location>
        <begin position="664"/>
        <end position="674"/>
    </location>
</feature>
<organism evidence="8 9">
    <name type="scientific">Bifidobacterium pullorum subsp. gallinarum</name>
    <dbReference type="NCBI Taxonomy" id="78344"/>
    <lineage>
        <taxon>Bacteria</taxon>
        <taxon>Bacillati</taxon>
        <taxon>Actinomycetota</taxon>
        <taxon>Actinomycetes</taxon>
        <taxon>Bifidobacteriales</taxon>
        <taxon>Bifidobacteriaceae</taxon>
        <taxon>Bifidobacterium</taxon>
    </lineage>
</organism>
<dbReference type="InterPro" id="IPR031705">
    <property type="entry name" value="Glyco_hydro_36_C"/>
</dbReference>
<dbReference type="InterPro" id="IPR013785">
    <property type="entry name" value="Aldolase_TIM"/>
</dbReference>
<sequence length="716" mass="79300">MLFPSIITDSPITRIILDDATAGDDLPDVLAVVSCTDPAAYHGLPRQTPRRTPLLAEHALGLYGRPSLRGHRVISDDGDVATGLDWSPRFILDHAPAVDGGRLSMTAHDVNAGLSLTTEIEPMVGGSLRIRHALTNVCPGSYVVDGLEVCVPLRDDQNEFIDFTGRHENERQPQRHRVADGTWVREFRRGKPSFEGTALIAGTEGFCFGSGSMLGVQPAWSGNTVLAVDRITEDGTAVFAGELLQPGEVVLTTGDTYTTPWIVITACNDGLDGVAHSLHAWERSLPAHPASQPVTLNVWEALYFDQDPDVVLDLVGRAARLGVERFVLDDGWFHARRTDTAGLGDWWVDPSVWPDGLKPLADAIHDHGMQFGLWFEPEMVNPDSDLYREHPDWVLQTTGRLPLPHRNQQVLDLTNPDAFAHVFEQISAVLEECGVDYVKWDHNRDLLEAGTNARGGAPAVHEQTVAYYRLLDTLRGRFPNIQWESCASGGGRIDLGVIEHVERVWTSDMTDALSRQRIQRWTVQTVAPEYMGMHISATTSHQTGRTYTLDFRAATAVFGSFGIEWDIRQASESDLARIAQWIAWYKQERDFLHSERVVRLDVTDPGVMAHGVVADDASRAIIAHVQYEESPSNRGVWLRVPGLDPKARYRLRWAGPVAEDPEDVLREASRRDWDPLPESGPLGPDATITGAALGTIGVRIPRCHPETIRLIEIVRV</sequence>
<dbReference type="PANTHER" id="PTHR43053:SF3">
    <property type="entry name" value="ALPHA-GALACTOSIDASE C-RELATED"/>
    <property type="match status" value="1"/>
</dbReference>
<evidence type="ECO:0000256" key="2">
    <source>
        <dbReference type="ARBA" id="ARBA00012755"/>
    </source>
</evidence>
<dbReference type="SUPFAM" id="SSF51445">
    <property type="entry name" value="(Trans)glycosidases"/>
    <property type="match status" value="1"/>
</dbReference>
<dbReference type="eggNOG" id="COG3345">
    <property type="taxonomic scope" value="Bacteria"/>
</dbReference>
<dbReference type="Proteomes" id="UP000029046">
    <property type="component" value="Unassembled WGS sequence"/>
</dbReference>
<dbReference type="OrthoDB" id="9758822at2"/>
<keyword evidence="3 8" id="KW-0378">Hydrolase</keyword>
<dbReference type="EC" id="3.2.1.22" evidence="2"/>
<dbReference type="FunFam" id="3.20.20.70:FF:000118">
    <property type="entry name" value="Alpha-galactosidase"/>
    <property type="match status" value="1"/>
</dbReference>
<evidence type="ECO:0000259" key="7">
    <source>
        <dbReference type="Pfam" id="PF16875"/>
    </source>
</evidence>
<evidence type="ECO:0000259" key="6">
    <source>
        <dbReference type="Pfam" id="PF16874"/>
    </source>
</evidence>
<dbReference type="InterPro" id="IPR013780">
    <property type="entry name" value="Glyco_hydro_b"/>
</dbReference>
<dbReference type="PANTHER" id="PTHR43053">
    <property type="entry name" value="GLYCOSIDASE FAMILY 31"/>
    <property type="match status" value="1"/>
</dbReference>
<keyword evidence="4 8" id="KW-0326">Glycosidase</keyword>
<dbReference type="GO" id="GO:0016052">
    <property type="term" value="P:carbohydrate catabolic process"/>
    <property type="evidence" value="ECO:0007669"/>
    <property type="project" value="InterPro"/>
</dbReference>
<keyword evidence="9" id="KW-1185">Reference proteome</keyword>
<accession>A0A087AN13</accession>
<feature type="region of interest" description="Disordered" evidence="5">
    <location>
        <begin position="664"/>
        <end position="686"/>
    </location>
</feature>
<dbReference type="GO" id="GO:0004557">
    <property type="term" value="F:alpha-galactosidase activity"/>
    <property type="evidence" value="ECO:0007669"/>
    <property type="project" value="UniProtKB-EC"/>
</dbReference>
<comment type="caution">
    <text evidence="8">The sequence shown here is derived from an EMBL/GenBank/DDBJ whole genome shotgun (WGS) entry which is preliminary data.</text>
</comment>
<dbReference type="Pfam" id="PF16875">
    <property type="entry name" value="Glyco_hydro_36N"/>
    <property type="match status" value="1"/>
</dbReference>